<evidence type="ECO:0000256" key="8">
    <source>
        <dbReference type="SAM" id="Phobius"/>
    </source>
</evidence>
<evidence type="ECO:0000256" key="7">
    <source>
        <dbReference type="ARBA" id="ARBA00024033"/>
    </source>
</evidence>
<feature type="transmembrane region" description="Helical" evidence="8">
    <location>
        <begin position="268"/>
        <end position="289"/>
    </location>
</feature>
<dbReference type="GO" id="GO:0016758">
    <property type="term" value="F:hexosyltransferase activity"/>
    <property type="evidence" value="ECO:0007669"/>
    <property type="project" value="InterPro"/>
</dbReference>
<keyword evidence="6 8" id="KW-0472">Membrane</keyword>
<dbReference type="STRING" id="68214.AVL59_25475"/>
<feature type="transmembrane region" description="Helical" evidence="8">
    <location>
        <begin position="21"/>
        <end position="40"/>
    </location>
</feature>
<keyword evidence="3" id="KW-0808">Transferase</keyword>
<keyword evidence="5 8" id="KW-1133">Transmembrane helix</keyword>
<gene>
    <name evidence="9" type="ORF">AVL59_25475</name>
</gene>
<comment type="similarity">
    <text evidence="7">Belongs to the glycosyltransferase 87 family.</text>
</comment>
<evidence type="ECO:0000256" key="4">
    <source>
        <dbReference type="ARBA" id="ARBA00022692"/>
    </source>
</evidence>
<evidence type="ECO:0000256" key="6">
    <source>
        <dbReference type="ARBA" id="ARBA00023136"/>
    </source>
</evidence>
<feature type="transmembrane region" description="Helical" evidence="8">
    <location>
        <begin position="154"/>
        <end position="171"/>
    </location>
</feature>
<dbReference type="Pfam" id="PF09594">
    <property type="entry name" value="GT87"/>
    <property type="match status" value="1"/>
</dbReference>
<evidence type="ECO:0000256" key="1">
    <source>
        <dbReference type="ARBA" id="ARBA00004651"/>
    </source>
</evidence>
<accession>A0A1B1B0V0</accession>
<feature type="transmembrane region" description="Helical" evidence="8">
    <location>
        <begin position="204"/>
        <end position="223"/>
    </location>
</feature>
<evidence type="ECO:0008006" key="11">
    <source>
        <dbReference type="Google" id="ProtNLM"/>
    </source>
</evidence>
<dbReference type="KEGG" id="sgs:AVL59_25475"/>
<evidence type="ECO:0000313" key="10">
    <source>
        <dbReference type="Proteomes" id="UP000092659"/>
    </source>
</evidence>
<keyword evidence="2" id="KW-1003">Cell membrane</keyword>
<feature type="transmembrane region" description="Helical" evidence="8">
    <location>
        <begin position="335"/>
        <end position="354"/>
    </location>
</feature>
<evidence type="ECO:0000256" key="5">
    <source>
        <dbReference type="ARBA" id="ARBA00022989"/>
    </source>
</evidence>
<protein>
    <recommendedName>
        <fullName evidence="11">Transferase</fullName>
    </recommendedName>
</protein>
<feature type="transmembrane region" description="Helical" evidence="8">
    <location>
        <begin position="374"/>
        <end position="394"/>
    </location>
</feature>
<organism evidence="9 10">
    <name type="scientific">Streptomyces griseochromogenes</name>
    <dbReference type="NCBI Taxonomy" id="68214"/>
    <lineage>
        <taxon>Bacteria</taxon>
        <taxon>Bacillati</taxon>
        <taxon>Actinomycetota</taxon>
        <taxon>Actinomycetes</taxon>
        <taxon>Kitasatosporales</taxon>
        <taxon>Streptomycetaceae</taxon>
        <taxon>Streptomyces</taxon>
    </lineage>
</organism>
<feature type="transmembrane region" description="Helical" evidence="8">
    <location>
        <begin position="177"/>
        <end position="197"/>
    </location>
</feature>
<sequence>MNTVLSGGRAIGEWCSRHAGWCLALSLALHVLSVSAFPPVTLDLRVYREASPLVLSGGLYDYQLHTAPPIPLLPFTYPPFAALVFLPLSRLPWTVTVCLWQSASVAALLVMAGCASRLVPPTPMDTRGRSRVLLWSAAGLWLEPVRHTLDQGQVNLLLGALILGGVTWLRTAAGRGIAVGVAAAVKLTPVVGGLYLLATRQWRAAAWTVTTVCGATALGWLIAPKESARYWSALVMDTQRIGLVWSVRNQSLRGVLSRFLDHGPGSGMTWWTALTVVTVVATLALWNAIRCGDRLGIMIAVELYGLVACPISWSHHWVWCLPAMIWLAHGPQRQWLLSRVTLAAWVTATATRLVPLLSRTEDTLPSGAPYPTPLAWLGSAYVLCAVLTFLTLGLRPVQAAGHEQAGFAAVRTRPSTDARHDRG</sequence>
<comment type="subcellular location">
    <subcellularLocation>
        <location evidence="1">Cell membrane</location>
        <topology evidence="1">Multi-pass membrane protein</topology>
    </subcellularLocation>
</comment>
<dbReference type="Proteomes" id="UP000092659">
    <property type="component" value="Chromosome"/>
</dbReference>
<evidence type="ECO:0000313" key="9">
    <source>
        <dbReference type="EMBL" id="ANP52439.1"/>
    </source>
</evidence>
<proteinExistence type="inferred from homology"/>
<feature type="transmembrane region" description="Helical" evidence="8">
    <location>
        <begin position="93"/>
        <end position="119"/>
    </location>
</feature>
<evidence type="ECO:0000256" key="2">
    <source>
        <dbReference type="ARBA" id="ARBA00022475"/>
    </source>
</evidence>
<reference evidence="9 10" key="1">
    <citation type="submission" date="2016-06" db="EMBL/GenBank/DDBJ databases">
        <title>Complete genome sequence of Streptomyces griseochromogenes ATCC 14511, the Blasticidin S producer.</title>
        <authorList>
            <person name="Wu L."/>
        </authorList>
    </citation>
    <scope>NUCLEOTIDE SEQUENCE [LARGE SCALE GENOMIC DNA]</scope>
    <source>
        <strain evidence="9 10">ATCC 14511</strain>
    </source>
</reference>
<dbReference type="AlphaFoldDB" id="A0A1B1B0V0"/>
<dbReference type="EMBL" id="CP016279">
    <property type="protein sequence ID" value="ANP52439.1"/>
    <property type="molecule type" value="Genomic_DNA"/>
</dbReference>
<dbReference type="GO" id="GO:0005886">
    <property type="term" value="C:plasma membrane"/>
    <property type="evidence" value="ECO:0007669"/>
    <property type="project" value="UniProtKB-SubCell"/>
</dbReference>
<evidence type="ECO:0000256" key="3">
    <source>
        <dbReference type="ARBA" id="ARBA00022679"/>
    </source>
</evidence>
<keyword evidence="4 8" id="KW-0812">Transmembrane</keyword>
<name>A0A1B1B0V0_9ACTN</name>
<dbReference type="InterPro" id="IPR018584">
    <property type="entry name" value="GT87"/>
</dbReference>